<sequence>MGVEGHEPAQAAKQRLARLLRSWWEEDPGKVTQEALARRITERGVRTSQEMLSRYLHRSRPTLARPDVIRAMHEVLGRKAEELAAALELHAAATAASAATAAPAAPAATVVTAAQGPEGAAAPEPAAASAHVPTVASAPAPAPAPEPVLHTVLRPHPAPPAEAPAAPSRPKWPWIAVAAAAVVGASGLTAAVTLAGDDRSARGQSPSRSASPTPSAPPAGPTPSTAECRGESCFGIDPKYAVCRQDAATYYTGRDHGILVELRFSPTCQAAWAKMSGTSQGDVVRVTNNAGRSRHYTQQWGHDAHSTMVEALNPDDAKACARTPRGEVCATVPAAPSTAPSRR</sequence>
<evidence type="ECO:0000313" key="2">
    <source>
        <dbReference type="EMBL" id="MFC5022906.1"/>
    </source>
</evidence>
<dbReference type="InterPro" id="IPR021224">
    <property type="entry name" value="DUF2690"/>
</dbReference>
<dbReference type="Proteomes" id="UP001595829">
    <property type="component" value="Unassembled WGS sequence"/>
</dbReference>
<feature type="region of interest" description="Disordered" evidence="1">
    <location>
        <begin position="197"/>
        <end position="226"/>
    </location>
</feature>
<evidence type="ECO:0000256" key="1">
    <source>
        <dbReference type="SAM" id="MobiDB-lite"/>
    </source>
</evidence>
<name>A0ABV9XBS6_9ACTN</name>
<dbReference type="EMBL" id="JBHSJD010000007">
    <property type="protein sequence ID" value="MFC5022906.1"/>
    <property type="molecule type" value="Genomic_DNA"/>
</dbReference>
<keyword evidence="3" id="KW-1185">Reference proteome</keyword>
<organism evidence="2 3">
    <name type="scientific">Streptomyces coeruleoprunus</name>
    <dbReference type="NCBI Taxonomy" id="285563"/>
    <lineage>
        <taxon>Bacteria</taxon>
        <taxon>Bacillati</taxon>
        <taxon>Actinomycetota</taxon>
        <taxon>Actinomycetes</taxon>
        <taxon>Kitasatosporales</taxon>
        <taxon>Streptomycetaceae</taxon>
        <taxon>Streptomyces</taxon>
    </lineage>
</organism>
<reference evidence="3" key="1">
    <citation type="journal article" date="2019" name="Int. J. Syst. Evol. Microbiol.">
        <title>The Global Catalogue of Microorganisms (GCM) 10K type strain sequencing project: providing services to taxonomists for standard genome sequencing and annotation.</title>
        <authorList>
            <consortium name="The Broad Institute Genomics Platform"/>
            <consortium name="The Broad Institute Genome Sequencing Center for Infectious Disease"/>
            <person name="Wu L."/>
            <person name="Ma J."/>
        </authorList>
    </citation>
    <scope>NUCLEOTIDE SEQUENCE [LARGE SCALE GENOMIC DNA]</scope>
    <source>
        <strain evidence="3">CGMCC 4.1648</strain>
    </source>
</reference>
<dbReference type="Pfam" id="PF10901">
    <property type="entry name" value="DUF2690"/>
    <property type="match status" value="1"/>
</dbReference>
<dbReference type="Gene3D" id="1.10.260.40">
    <property type="entry name" value="lambda repressor-like DNA-binding domains"/>
    <property type="match status" value="1"/>
</dbReference>
<dbReference type="RefSeq" id="WP_345690422.1">
    <property type="nucleotide sequence ID" value="NZ_BAABIT010000001.1"/>
</dbReference>
<protein>
    <submittedName>
        <fullName evidence="2">DUF2690 domain-containing protein</fullName>
    </submittedName>
</protein>
<feature type="region of interest" description="Disordered" evidence="1">
    <location>
        <begin position="119"/>
        <end position="168"/>
    </location>
</feature>
<dbReference type="InterPro" id="IPR010982">
    <property type="entry name" value="Lambda_DNA-bd_dom_sf"/>
</dbReference>
<feature type="compositionally biased region" description="Low complexity" evidence="1">
    <location>
        <begin position="119"/>
        <end position="139"/>
    </location>
</feature>
<proteinExistence type="predicted"/>
<gene>
    <name evidence="2" type="ORF">ACFPM3_12265</name>
</gene>
<accession>A0ABV9XBS6</accession>
<evidence type="ECO:0000313" key="3">
    <source>
        <dbReference type="Proteomes" id="UP001595829"/>
    </source>
</evidence>
<comment type="caution">
    <text evidence="2">The sequence shown here is derived from an EMBL/GenBank/DDBJ whole genome shotgun (WGS) entry which is preliminary data.</text>
</comment>